<evidence type="ECO:0000313" key="2">
    <source>
        <dbReference type="EMBL" id="RYN93387.1"/>
    </source>
</evidence>
<feature type="region of interest" description="Disordered" evidence="1">
    <location>
        <begin position="1"/>
        <end position="43"/>
    </location>
</feature>
<dbReference type="EMBL" id="PDXF01000052">
    <property type="protein sequence ID" value="RYN93387.1"/>
    <property type="molecule type" value="Genomic_DNA"/>
</dbReference>
<name>A0ABY0FZK1_9PLEO</name>
<protein>
    <submittedName>
        <fullName evidence="2">Uncharacterized protein</fullName>
    </submittedName>
</protein>
<dbReference type="Proteomes" id="UP000293195">
    <property type="component" value="Unassembled WGS sequence"/>
</dbReference>
<keyword evidence="3" id="KW-1185">Reference proteome</keyword>
<reference evidence="3" key="1">
    <citation type="journal article" date="2019" name="bioRxiv">
        <title>Genomics, evolutionary history and diagnostics of the Alternaria alternata species group including apple and Asian pear pathotypes.</title>
        <authorList>
            <person name="Armitage A.D."/>
            <person name="Cockerton H.M."/>
            <person name="Sreenivasaprasad S."/>
            <person name="Woodhall J.W."/>
            <person name="Lane C.R."/>
            <person name="Harrison R.J."/>
            <person name="Clarkson J.P."/>
        </authorList>
    </citation>
    <scope>NUCLEOTIDE SEQUENCE [LARGE SCALE GENOMIC DNA]</scope>
    <source>
        <strain evidence="3">FERA 635</strain>
    </source>
</reference>
<sequence length="85" mass="9441">MPPTTTPIPPSLTNFRSRDPPDKMTPPRPSLELPRKATYSTNASTVKNRARIEKAKANDTVKFEEIKAQIATNKARLFTTAGFVI</sequence>
<feature type="compositionally biased region" description="Pro residues" evidence="1">
    <location>
        <begin position="1"/>
        <end position="10"/>
    </location>
</feature>
<comment type="caution">
    <text evidence="2">The sequence shown here is derived from an EMBL/GenBank/DDBJ whole genome shotgun (WGS) entry which is preliminary data.</text>
</comment>
<evidence type="ECO:0000256" key="1">
    <source>
        <dbReference type="SAM" id="MobiDB-lite"/>
    </source>
</evidence>
<proteinExistence type="predicted"/>
<gene>
    <name evidence="2" type="ORF">AA0119_g9515</name>
</gene>
<evidence type="ECO:0000313" key="3">
    <source>
        <dbReference type="Proteomes" id="UP000293195"/>
    </source>
</evidence>
<accession>A0ABY0FZK1</accession>
<organism evidence="2 3">
    <name type="scientific">Alternaria tenuissima</name>
    <dbReference type="NCBI Taxonomy" id="119927"/>
    <lineage>
        <taxon>Eukaryota</taxon>
        <taxon>Fungi</taxon>
        <taxon>Dikarya</taxon>
        <taxon>Ascomycota</taxon>
        <taxon>Pezizomycotina</taxon>
        <taxon>Dothideomycetes</taxon>
        <taxon>Pleosporomycetidae</taxon>
        <taxon>Pleosporales</taxon>
        <taxon>Pleosporineae</taxon>
        <taxon>Pleosporaceae</taxon>
        <taxon>Alternaria</taxon>
        <taxon>Alternaria sect. Alternaria</taxon>
        <taxon>Alternaria alternata complex</taxon>
    </lineage>
</organism>